<dbReference type="PRINTS" id="PR01034">
    <property type="entry name" value="RIBOSOMALS12"/>
</dbReference>
<dbReference type="InterPro" id="IPR006032">
    <property type="entry name" value="Ribosomal_uS12"/>
</dbReference>
<comment type="similarity">
    <text evidence="1 4">Belongs to the universal ribosomal protein uS12 family.</text>
</comment>
<keyword evidence="3 4" id="KW-0687">Ribonucleoprotein</keyword>
<dbReference type="Gene3D" id="2.40.50.140">
    <property type="entry name" value="Nucleic acid-binding proteins"/>
    <property type="match status" value="1"/>
</dbReference>
<evidence type="ECO:0000256" key="4">
    <source>
        <dbReference type="RuleBase" id="RU003622"/>
    </source>
</evidence>
<name>A0ABN7E890_SPIIN</name>
<comment type="caution">
    <text evidence="6">The sequence shown here is derived from an EMBL/GenBank/DDBJ whole genome shotgun (WGS) entry which is preliminary data.</text>
</comment>
<evidence type="ECO:0008006" key="8">
    <source>
        <dbReference type="Google" id="ProtNLM"/>
    </source>
</evidence>
<evidence type="ECO:0000256" key="2">
    <source>
        <dbReference type="ARBA" id="ARBA00022980"/>
    </source>
</evidence>
<evidence type="ECO:0000256" key="5">
    <source>
        <dbReference type="SAM" id="MobiDB-lite"/>
    </source>
</evidence>
<dbReference type="Pfam" id="PF00164">
    <property type="entry name" value="Ribosom_S12_S23"/>
    <property type="match status" value="1"/>
</dbReference>
<feature type="region of interest" description="Disordered" evidence="5">
    <location>
        <begin position="1"/>
        <end position="35"/>
    </location>
</feature>
<gene>
    <name evidence="6" type="ORF">SI7747_UN019056</name>
</gene>
<dbReference type="SUPFAM" id="SSF50249">
    <property type="entry name" value="Nucleic acid-binding proteins"/>
    <property type="match status" value="1"/>
</dbReference>
<dbReference type="Proteomes" id="UP001189122">
    <property type="component" value="Unassembled WGS sequence"/>
</dbReference>
<evidence type="ECO:0000313" key="6">
    <source>
        <dbReference type="EMBL" id="CAA6673915.1"/>
    </source>
</evidence>
<keyword evidence="7" id="KW-1185">Reference proteome</keyword>
<dbReference type="InterPro" id="IPR005679">
    <property type="entry name" value="Ribosomal_uS12_bac"/>
</dbReference>
<dbReference type="InterPro" id="IPR012340">
    <property type="entry name" value="NA-bd_OB-fold"/>
</dbReference>
<sequence>MVEKKKRRTDRTRASDQCPQKQGVRPREGHNSQEHPLVLIRGGRVKDSPGVKSHCIRGVKDLLGIPDRRRGRSKYGAERPKSI</sequence>
<accession>A0ABN7E890</accession>
<proteinExistence type="inferred from homology"/>
<feature type="compositionally biased region" description="Basic residues" evidence="5">
    <location>
        <begin position="1"/>
        <end position="10"/>
    </location>
</feature>
<organism evidence="6 7">
    <name type="scientific">Spirodela intermedia</name>
    <name type="common">Intermediate duckweed</name>
    <dbReference type="NCBI Taxonomy" id="51605"/>
    <lineage>
        <taxon>Eukaryota</taxon>
        <taxon>Viridiplantae</taxon>
        <taxon>Streptophyta</taxon>
        <taxon>Embryophyta</taxon>
        <taxon>Tracheophyta</taxon>
        <taxon>Spermatophyta</taxon>
        <taxon>Magnoliopsida</taxon>
        <taxon>Liliopsida</taxon>
        <taxon>Araceae</taxon>
        <taxon>Lemnoideae</taxon>
        <taxon>Spirodela</taxon>
    </lineage>
</organism>
<protein>
    <recommendedName>
        <fullName evidence="8">Ribosomal protein S12</fullName>
    </recommendedName>
</protein>
<reference evidence="7" key="1">
    <citation type="journal article" date="2020" name="Sci. Rep.">
        <title>Chromosome-scale genome assembly for the duckweed Spirodela intermedia, integrating cytogenetic maps, PacBio and Oxford Nanopore libraries.</title>
        <authorList>
            <person name="Hoang P.T.N."/>
            <person name="Fiebig A."/>
            <person name="Novak P."/>
            <person name="Macas J."/>
            <person name="Cao H.X."/>
            <person name="Stepanenko A."/>
            <person name="Chen G."/>
            <person name="Borisjuk N."/>
            <person name="Scholz U."/>
            <person name="Schubert I."/>
        </authorList>
    </citation>
    <scope>NUCLEOTIDE SEQUENCE [LARGE SCALE GENOMIC DNA]</scope>
</reference>
<evidence type="ECO:0000256" key="1">
    <source>
        <dbReference type="ARBA" id="ARBA00005657"/>
    </source>
</evidence>
<keyword evidence="2 4" id="KW-0689">Ribosomal protein</keyword>
<evidence type="ECO:0000256" key="3">
    <source>
        <dbReference type="ARBA" id="ARBA00023274"/>
    </source>
</evidence>
<dbReference type="PANTHER" id="PTHR11652">
    <property type="entry name" value="30S RIBOSOMAL PROTEIN S12 FAMILY MEMBER"/>
    <property type="match status" value="1"/>
</dbReference>
<dbReference type="EMBL" id="CACRZD030000034">
    <property type="protein sequence ID" value="CAA6673915.1"/>
    <property type="molecule type" value="Genomic_DNA"/>
</dbReference>
<evidence type="ECO:0000313" key="7">
    <source>
        <dbReference type="Proteomes" id="UP001189122"/>
    </source>
</evidence>
<dbReference type="PIRSF" id="PIRSF002133">
    <property type="entry name" value="Ribosomal_S12/S23"/>
    <property type="match status" value="1"/>
</dbReference>